<name>E6Q614_9ZZZZ</name>
<dbReference type="PROSITE" id="PS51257">
    <property type="entry name" value="PROKAR_LIPOPROTEIN"/>
    <property type="match status" value="1"/>
</dbReference>
<accession>E6Q614</accession>
<protein>
    <recommendedName>
        <fullName evidence="2">NHL repeat protein</fullName>
    </recommendedName>
</protein>
<proteinExistence type="predicted"/>
<dbReference type="Gene3D" id="2.120.10.30">
    <property type="entry name" value="TolB, C-terminal domain"/>
    <property type="match status" value="3"/>
</dbReference>
<comment type="caution">
    <text evidence="1">The sequence shown here is derived from an EMBL/GenBank/DDBJ whole genome shotgun (WGS) entry which is preliminary data.</text>
</comment>
<dbReference type="EMBL" id="CABO01000039">
    <property type="protein sequence ID" value="CBI02635.1"/>
    <property type="molecule type" value="Genomic_DNA"/>
</dbReference>
<evidence type="ECO:0000313" key="1">
    <source>
        <dbReference type="EMBL" id="CBI02635.1"/>
    </source>
</evidence>
<dbReference type="PANTHER" id="PTHR13833:SF71">
    <property type="entry name" value="NHL DOMAIN-CONTAINING PROTEIN"/>
    <property type="match status" value="1"/>
</dbReference>
<evidence type="ECO:0008006" key="2">
    <source>
        <dbReference type="Google" id="ProtNLM"/>
    </source>
</evidence>
<dbReference type="AlphaFoldDB" id="E6Q614"/>
<organism evidence="1">
    <name type="scientific">mine drainage metagenome</name>
    <dbReference type="NCBI Taxonomy" id="410659"/>
    <lineage>
        <taxon>unclassified sequences</taxon>
        <taxon>metagenomes</taxon>
        <taxon>ecological metagenomes</taxon>
    </lineage>
</organism>
<reference evidence="1" key="1">
    <citation type="submission" date="2009-10" db="EMBL/GenBank/DDBJ databases">
        <title>Diversity of trophic interactions inside an arsenic-rich microbial ecosystem.</title>
        <authorList>
            <person name="Bertin P.N."/>
            <person name="Heinrich-Salmeron A."/>
            <person name="Pelletier E."/>
            <person name="Goulhen-Chollet F."/>
            <person name="Arsene-Ploetze F."/>
            <person name="Gallien S."/>
            <person name="Calteau A."/>
            <person name="Vallenet D."/>
            <person name="Casiot C."/>
            <person name="Chane-Woon-Ming B."/>
            <person name="Giloteaux L."/>
            <person name="Barakat M."/>
            <person name="Bonnefoy V."/>
            <person name="Bruneel O."/>
            <person name="Chandler M."/>
            <person name="Cleiss J."/>
            <person name="Duran R."/>
            <person name="Elbaz-Poulichet F."/>
            <person name="Fonknechten N."/>
            <person name="Lauga B."/>
            <person name="Mornico D."/>
            <person name="Ortet P."/>
            <person name="Schaeffer C."/>
            <person name="Siguier P."/>
            <person name="Alexander Thil Smith A."/>
            <person name="Van Dorsselaer A."/>
            <person name="Weissenbach J."/>
            <person name="Medigue C."/>
            <person name="Le Paslier D."/>
        </authorList>
    </citation>
    <scope>NUCLEOTIDE SEQUENCE</scope>
</reference>
<dbReference type="PANTHER" id="PTHR13833">
    <property type="match status" value="1"/>
</dbReference>
<dbReference type="InterPro" id="IPR011042">
    <property type="entry name" value="6-blade_b-propeller_TolB-like"/>
</dbReference>
<gene>
    <name evidence="1" type="ORF">CARN4_2483</name>
</gene>
<sequence length="638" mass="62729">MRYGSRLSFLFAGLLATALAGCGGGGSGGAVPASVLPGNPGLPSTGAAANAHVVISIPKGTASTGRAPAYVSPATQSISVAVDGGTPTVQNLSPSSPNCSSAGTAYPLNCTVPVSATAGSHALTFITYDQPNAAGNQLSANSISVTFVAGQNPAIPVVLAGVPASFQVASATTMSPSSISGSATAGYQFLMGATSKILIVTLDADGNYIVGPGAPTIAASLTGVTAGSGIAIAPAGGGNPNLFALASTTAGSATLALSATPAASLAGSALSANISLTAAAAVTTVAGKAGVRGLVDGTGTTARFSGPYGVAYNSANGNIYVVDSCTIREVTPGNGTANSATVTTIAGSATCGDVDGTGSGAKLDYPTGIAYDSTNGDFYVPDGCSIRQITPGNGTANSGVVTTIAGNYTTCGEIDGTGTGAQLNYPDGIAYDAATHDLYVTDESGCTVRQIDPGNGALNSGVVITIAGNPSSCTSNDGTGTSATFNNVEGVAVDSANGDLYVTDYCSVRQVTIGNGSANSGVVTTIAGSNSTCGFVDGTGTAAQFASYLNGIAYDSTNDDLYVSDDDNCNLRQVTPGNGTANSGVVTTIAGGNSTQCSFADGFGNIARFYYPYFPAYDPTNNSLYVGDYNYTIRQVQL</sequence>
<dbReference type="SUPFAM" id="SSF63829">
    <property type="entry name" value="Calcium-dependent phosphotriesterase"/>
    <property type="match status" value="1"/>
</dbReference>